<comment type="caution">
    <text evidence="2">The sequence shown here is derived from an EMBL/GenBank/DDBJ whole genome shotgun (WGS) entry which is preliminary data.</text>
</comment>
<name>A0A0F9JWR2_9ZZZZ</name>
<dbReference type="AlphaFoldDB" id="A0A0F9JWR2"/>
<protein>
    <submittedName>
        <fullName evidence="2">Uncharacterized protein</fullName>
    </submittedName>
</protein>
<evidence type="ECO:0000256" key="1">
    <source>
        <dbReference type="SAM" id="MobiDB-lite"/>
    </source>
</evidence>
<proteinExistence type="predicted"/>
<evidence type="ECO:0000313" key="2">
    <source>
        <dbReference type="EMBL" id="KKM14353.1"/>
    </source>
</evidence>
<accession>A0A0F9JWR2</accession>
<dbReference type="EMBL" id="LAZR01015163">
    <property type="protein sequence ID" value="KKM14353.1"/>
    <property type="molecule type" value="Genomic_DNA"/>
</dbReference>
<feature type="region of interest" description="Disordered" evidence="1">
    <location>
        <begin position="53"/>
        <end position="76"/>
    </location>
</feature>
<gene>
    <name evidence="2" type="ORF">LCGC14_1706910</name>
</gene>
<reference evidence="2" key="1">
    <citation type="journal article" date="2015" name="Nature">
        <title>Complex archaea that bridge the gap between prokaryotes and eukaryotes.</title>
        <authorList>
            <person name="Spang A."/>
            <person name="Saw J.H."/>
            <person name="Jorgensen S.L."/>
            <person name="Zaremba-Niedzwiedzka K."/>
            <person name="Martijn J."/>
            <person name="Lind A.E."/>
            <person name="van Eijk R."/>
            <person name="Schleper C."/>
            <person name="Guy L."/>
            <person name="Ettema T.J."/>
        </authorList>
    </citation>
    <scope>NUCLEOTIDE SEQUENCE</scope>
</reference>
<sequence length="76" mass="8736">MKIIELPGEQEFLDYVKQHKEIGYGRMMQIISFAWHEVDPMGALSPTGQCYGTLSKKERSNQEAVKRSDPVNYSKD</sequence>
<organism evidence="2">
    <name type="scientific">marine sediment metagenome</name>
    <dbReference type="NCBI Taxonomy" id="412755"/>
    <lineage>
        <taxon>unclassified sequences</taxon>
        <taxon>metagenomes</taxon>
        <taxon>ecological metagenomes</taxon>
    </lineage>
</organism>
<feature type="compositionally biased region" description="Basic and acidic residues" evidence="1">
    <location>
        <begin position="55"/>
        <end position="76"/>
    </location>
</feature>